<dbReference type="OrthoDB" id="23578at10239"/>
<dbReference type="KEGG" id="vg:40100525"/>
<evidence type="ECO:0000313" key="3">
    <source>
        <dbReference type="Proteomes" id="UP000240931"/>
    </source>
</evidence>
<evidence type="ECO:0000313" key="4">
    <source>
        <dbReference type="Proteomes" id="UP000317227"/>
    </source>
</evidence>
<name>A0A2C9CWK2_9CAUD</name>
<dbReference type="Proteomes" id="UP000240931">
    <property type="component" value="Segment"/>
</dbReference>
<dbReference type="GeneID" id="40100525"/>
<dbReference type="EMBL" id="LT960551">
    <property type="protein sequence ID" value="SOK58384.1"/>
    <property type="molecule type" value="Genomic_DNA"/>
</dbReference>
<dbReference type="EMBL" id="LR596615">
    <property type="protein sequence ID" value="VUE36153.1"/>
    <property type="molecule type" value="Genomic_DNA"/>
</dbReference>
<dbReference type="RefSeq" id="YP_009623717.1">
    <property type="nucleotide sequence ID" value="NC_042116.1"/>
</dbReference>
<gene>
    <name evidence="1" type="primary">g107</name>
</gene>
<organism evidence="1 3">
    <name type="scientific">Yersinia phage fHe-Yen9-04</name>
    <dbReference type="NCBI Taxonomy" id="2052742"/>
    <lineage>
        <taxon>Viruses</taxon>
        <taxon>Duplodnaviria</taxon>
        <taxon>Heunggongvirae</taxon>
        <taxon>Uroviricota</taxon>
        <taxon>Caudoviricetes</taxon>
        <taxon>Eneladusvirus</taxon>
        <taxon>Eneladusvirus Yen904</taxon>
    </lineage>
</organism>
<accession>A0A2C9CWK2</accession>
<sequence>MKRFVWSIILSFLIVYAMSWAVSSSKGTEKQRIYSNTGVVVALGQCKNGECSFQYTDKNNSLQYATSSTPVSIGQLVYQQCWYEEVKGNLCYTEYQPSKN</sequence>
<proteinExistence type="predicted"/>
<dbReference type="Proteomes" id="UP000317227">
    <property type="component" value="Segment"/>
</dbReference>
<reference evidence="1" key="1">
    <citation type="submission" date="2017-10" db="EMBL/GenBank/DDBJ databases">
        <authorList>
            <person name="Banno H."/>
            <person name="Chua N.-H."/>
        </authorList>
    </citation>
    <scope>NUCLEOTIDE SEQUENCE [LARGE SCALE GENOMIC DNA]</scope>
</reference>
<protein>
    <submittedName>
        <fullName evidence="1">Uncharacterized protein</fullName>
    </submittedName>
</protein>
<reference evidence="3" key="2">
    <citation type="submission" date="2017-10" db="EMBL/GenBank/DDBJ databases">
        <authorList>
            <person name="Skurnik M."/>
        </authorList>
    </citation>
    <scope>NUCLEOTIDE SEQUENCE [LARGE SCALE GENOMIC DNA]</scope>
</reference>
<reference evidence="2 4" key="3">
    <citation type="submission" date="2019-06" db="EMBL/GenBank/DDBJ databases">
        <authorList>
            <person name="Bower L."/>
            <person name="Leinonen R."/>
        </authorList>
    </citation>
    <scope>NUCLEOTIDE SEQUENCE [LARGE SCALE GENOMIC DNA]</scope>
</reference>
<evidence type="ECO:0000313" key="1">
    <source>
        <dbReference type="EMBL" id="SOK58384.1"/>
    </source>
</evidence>
<keyword evidence="3" id="KW-1185">Reference proteome</keyword>
<evidence type="ECO:0000313" key="2">
    <source>
        <dbReference type="EMBL" id="VUE36153.1"/>
    </source>
</evidence>